<dbReference type="Gene3D" id="3.40.50.300">
    <property type="entry name" value="P-loop containing nucleotide triphosphate hydrolases"/>
    <property type="match status" value="1"/>
</dbReference>
<evidence type="ECO:0000256" key="1">
    <source>
        <dbReference type="ARBA" id="ARBA00022723"/>
    </source>
</evidence>
<dbReference type="PANTHER" id="PTHR10218:SF302">
    <property type="entry name" value="GUANINE NUCLEOTIDE-BINDING PROTEIN ALPHA-5 SUBUNIT"/>
    <property type="match status" value="1"/>
</dbReference>
<dbReference type="InterPro" id="IPR027417">
    <property type="entry name" value="P-loop_NTPase"/>
</dbReference>
<dbReference type="Gene3D" id="1.10.400.10">
    <property type="entry name" value="GI Alpha 1, domain 2-like"/>
    <property type="match status" value="1"/>
</dbReference>
<organism evidence="5 6">
    <name type="scientific">Bonamia ostreae</name>
    <dbReference type="NCBI Taxonomy" id="126728"/>
    <lineage>
        <taxon>Eukaryota</taxon>
        <taxon>Sar</taxon>
        <taxon>Rhizaria</taxon>
        <taxon>Endomyxa</taxon>
        <taxon>Ascetosporea</taxon>
        <taxon>Haplosporida</taxon>
        <taxon>Bonamia</taxon>
    </lineage>
</organism>
<dbReference type="Pfam" id="PF00503">
    <property type="entry name" value="G-alpha"/>
    <property type="match status" value="1"/>
</dbReference>
<keyword evidence="3" id="KW-0342">GTP-binding</keyword>
<name>A0ABV2ARB5_9EUKA</name>
<keyword evidence="2" id="KW-0547">Nucleotide-binding</keyword>
<evidence type="ECO:0000313" key="6">
    <source>
        <dbReference type="Proteomes" id="UP001439008"/>
    </source>
</evidence>
<proteinExistence type="predicted"/>
<dbReference type="InterPro" id="IPR011025">
    <property type="entry name" value="GproteinA_insert"/>
</dbReference>
<protein>
    <submittedName>
        <fullName evidence="5">Uncharacterized protein</fullName>
    </submittedName>
</protein>
<feature type="non-terminal residue" evidence="5">
    <location>
        <position position="193"/>
    </location>
</feature>
<reference evidence="5 6" key="1">
    <citation type="journal article" date="2024" name="BMC Biol.">
        <title>Comparative genomics of Ascetosporea gives new insight into the evolutionary basis for animal parasitism in Rhizaria.</title>
        <authorList>
            <person name="Hiltunen Thoren M."/>
            <person name="Onut-Brannstrom I."/>
            <person name="Alfjorden A."/>
            <person name="Peckova H."/>
            <person name="Swords F."/>
            <person name="Hooper C."/>
            <person name="Holzer A.S."/>
            <person name="Bass D."/>
            <person name="Burki F."/>
        </authorList>
    </citation>
    <scope>NUCLEOTIDE SEQUENCE [LARGE SCALE GENOMIC DNA]</scope>
    <source>
        <strain evidence="5">20-A016</strain>
    </source>
</reference>
<dbReference type="PROSITE" id="PS51882">
    <property type="entry name" value="G_ALPHA"/>
    <property type="match status" value="1"/>
</dbReference>
<sequence length="193" mass="22724">MGCEFSSITSSDRNEEFRHPRSVYRLLLLGPGESGKSTFIKQMVNRFQHGYPIEERKKFRMCVVENTLECVKTILRWSDRLYELEVEGTRTDPAKDYAKRALLETPATRQLSKETAELVKLFWRSDKGFMCTFENSWRYQLLDCAEYFLDRIDFIAEEGYVPSKEDVFHSRTVTTGVVDIEFRLEKSIFKIID</sequence>
<dbReference type="PRINTS" id="PR00318">
    <property type="entry name" value="GPROTEINA"/>
</dbReference>
<keyword evidence="6" id="KW-1185">Reference proteome</keyword>
<keyword evidence="1" id="KW-0479">Metal-binding</keyword>
<evidence type="ECO:0000256" key="2">
    <source>
        <dbReference type="ARBA" id="ARBA00022741"/>
    </source>
</evidence>
<dbReference type="SUPFAM" id="SSF47895">
    <property type="entry name" value="Transducin (alpha subunit), insertion domain"/>
    <property type="match status" value="1"/>
</dbReference>
<dbReference type="Proteomes" id="UP001439008">
    <property type="component" value="Unassembled WGS sequence"/>
</dbReference>
<dbReference type="InterPro" id="IPR001019">
    <property type="entry name" value="Gprotein_alpha_su"/>
</dbReference>
<keyword evidence="4" id="KW-0807">Transducer</keyword>
<dbReference type="SUPFAM" id="SSF52540">
    <property type="entry name" value="P-loop containing nucleoside triphosphate hydrolases"/>
    <property type="match status" value="1"/>
</dbReference>
<gene>
    <name evidence="5" type="ORF">MHBO_003524</name>
</gene>
<evidence type="ECO:0000256" key="3">
    <source>
        <dbReference type="ARBA" id="ARBA00023134"/>
    </source>
</evidence>
<dbReference type="EMBL" id="JBDODL010002064">
    <property type="protein sequence ID" value="MES1922001.1"/>
    <property type="molecule type" value="Genomic_DNA"/>
</dbReference>
<dbReference type="PANTHER" id="PTHR10218">
    <property type="entry name" value="GTP-BINDING PROTEIN ALPHA SUBUNIT"/>
    <property type="match status" value="1"/>
</dbReference>
<evidence type="ECO:0000256" key="4">
    <source>
        <dbReference type="ARBA" id="ARBA00023224"/>
    </source>
</evidence>
<dbReference type="SMART" id="SM00275">
    <property type="entry name" value="G_alpha"/>
    <property type="match status" value="1"/>
</dbReference>
<evidence type="ECO:0000313" key="5">
    <source>
        <dbReference type="EMBL" id="MES1922001.1"/>
    </source>
</evidence>
<comment type="caution">
    <text evidence="5">The sequence shown here is derived from an EMBL/GenBank/DDBJ whole genome shotgun (WGS) entry which is preliminary data.</text>
</comment>
<accession>A0ABV2ARB5</accession>